<gene>
    <name evidence="3" type="ORF">JIN84_07055</name>
</gene>
<dbReference type="SUPFAM" id="SSF48452">
    <property type="entry name" value="TPR-like"/>
    <property type="match status" value="2"/>
</dbReference>
<organism evidence="3 4">
    <name type="scientific">Luteolibacter yonseiensis</name>
    <dbReference type="NCBI Taxonomy" id="1144680"/>
    <lineage>
        <taxon>Bacteria</taxon>
        <taxon>Pseudomonadati</taxon>
        <taxon>Verrucomicrobiota</taxon>
        <taxon>Verrucomicrobiia</taxon>
        <taxon>Verrucomicrobiales</taxon>
        <taxon>Verrucomicrobiaceae</taxon>
        <taxon>Luteolibacter</taxon>
    </lineage>
</organism>
<evidence type="ECO:0000313" key="3">
    <source>
        <dbReference type="EMBL" id="MBK1815365.1"/>
    </source>
</evidence>
<dbReference type="SMART" id="SM00028">
    <property type="entry name" value="TPR"/>
    <property type="match status" value="4"/>
</dbReference>
<dbReference type="Pfam" id="PF14559">
    <property type="entry name" value="TPR_19"/>
    <property type="match status" value="1"/>
</dbReference>
<keyword evidence="2" id="KW-0802">TPR repeat</keyword>
<dbReference type="AlphaFoldDB" id="A0A934R503"/>
<dbReference type="RefSeq" id="WP_200350327.1">
    <property type="nucleotide sequence ID" value="NZ_BAABHZ010000012.1"/>
</dbReference>
<evidence type="ECO:0000256" key="1">
    <source>
        <dbReference type="ARBA" id="ARBA00022737"/>
    </source>
</evidence>
<protein>
    <recommendedName>
        <fullName evidence="5">Tetratricopeptide repeat protein</fullName>
    </recommendedName>
</protein>
<accession>A0A934R503</accession>
<dbReference type="InterPro" id="IPR051012">
    <property type="entry name" value="CellSynth/LPSAsmb/PSIAsmb"/>
</dbReference>
<keyword evidence="1" id="KW-0677">Repeat</keyword>
<comment type="caution">
    <text evidence="3">The sequence shown here is derived from an EMBL/GenBank/DDBJ whole genome shotgun (WGS) entry which is preliminary data.</text>
</comment>
<proteinExistence type="predicted"/>
<keyword evidence="4" id="KW-1185">Reference proteome</keyword>
<evidence type="ECO:0000313" key="4">
    <source>
        <dbReference type="Proteomes" id="UP000600139"/>
    </source>
</evidence>
<dbReference type="PANTHER" id="PTHR45586">
    <property type="entry name" value="TPR REPEAT-CONTAINING PROTEIN PA4667"/>
    <property type="match status" value="1"/>
</dbReference>
<dbReference type="InterPro" id="IPR011990">
    <property type="entry name" value="TPR-like_helical_dom_sf"/>
</dbReference>
<reference evidence="3" key="1">
    <citation type="submission" date="2021-01" db="EMBL/GenBank/DDBJ databases">
        <title>Modified the classification status of verrucomicrobia.</title>
        <authorList>
            <person name="Feng X."/>
        </authorList>
    </citation>
    <scope>NUCLEOTIDE SEQUENCE</scope>
    <source>
        <strain evidence="3">JCM 18052</strain>
    </source>
</reference>
<dbReference type="Gene3D" id="1.25.40.10">
    <property type="entry name" value="Tetratricopeptide repeat domain"/>
    <property type="match status" value="2"/>
</dbReference>
<dbReference type="InterPro" id="IPR019734">
    <property type="entry name" value="TPR_rpt"/>
</dbReference>
<dbReference type="EMBL" id="JAENIK010000008">
    <property type="protein sequence ID" value="MBK1815365.1"/>
    <property type="molecule type" value="Genomic_DNA"/>
</dbReference>
<name>A0A934R503_9BACT</name>
<evidence type="ECO:0008006" key="5">
    <source>
        <dbReference type="Google" id="ProtNLM"/>
    </source>
</evidence>
<sequence length="458" mass="50801">MPEITEKELPANLKPLWLKALSAVQTNNLPYGISLLQAVLKDAPGFLDGRKMLRKCEFQVAGPPKKKGGLFGSSGGTKLAGQAKKDPLGTIPLIEKELEKDPYNDASNDLLFDTFFKLDLFESAAFALETVRKGSPENAKLLHKLAEFYISREQPMQASEVYNDIIKHHPTDGAAIKGSKDCSARASMQKAKWDENSDMRSLMKNSAEFEELEKASRTGLTKDQLEERRDAVIAKYNENPNNLATAKDLAGLYEQLEDWHNAHAFYGWAHTLSNGDVALATKAGAMKDRALETDLKNLEAAVAADPGNEELKAALDARRADRLAEQVQEAQKRVDQNPTDPQLRFELGSALYHVGDHSGAIPHLQQATRNPHIRTKVLLLLARTFRAKGMFDLAIKQLSDALADLVAMDNTKKEVLYEKGLIHTEMGGKEAALDCFKQIYEVDYGYRDVANRVESSYA</sequence>
<dbReference type="Proteomes" id="UP000600139">
    <property type="component" value="Unassembled WGS sequence"/>
</dbReference>
<dbReference type="PANTHER" id="PTHR45586:SF1">
    <property type="entry name" value="LIPOPOLYSACCHARIDE ASSEMBLY PROTEIN B"/>
    <property type="match status" value="1"/>
</dbReference>
<evidence type="ECO:0000256" key="2">
    <source>
        <dbReference type="ARBA" id="ARBA00022803"/>
    </source>
</evidence>